<sequence>MSIFPKRAIPGKTVTIHWNFNISSLKNVHIFPRVRIGVKDPNGNVTMLFEEYVLGLPNSEDEITPQKERTFKYLKKNVPLLLLADYFDGISKREQLIERLKNIQSGRHYYFTYTLPNDAPLGKYTLVSEVHSSGEIKYSKTAADDFFFVEKKHWIRLRKEKKERL</sequence>
<protein>
    <submittedName>
        <fullName evidence="1">Uncharacterized protein</fullName>
    </submittedName>
</protein>
<evidence type="ECO:0000313" key="1">
    <source>
        <dbReference type="EMBL" id="NMH89060.1"/>
    </source>
</evidence>
<reference evidence="1 2" key="1">
    <citation type="submission" date="2020-04" db="EMBL/GenBank/DDBJ databases">
        <title>A Flavivirga sp. nov.</title>
        <authorList>
            <person name="Sun X."/>
        </authorList>
    </citation>
    <scope>NUCLEOTIDE SEQUENCE [LARGE SCALE GENOMIC DNA]</scope>
    <source>
        <strain evidence="1 2">Y03</strain>
    </source>
</reference>
<keyword evidence="2" id="KW-1185">Reference proteome</keyword>
<dbReference type="EMBL" id="JABBHF010000010">
    <property type="protein sequence ID" value="NMH89060.1"/>
    <property type="molecule type" value="Genomic_DNA"/>
</dbReference>
<organism evidence="1 2">
    <name type="scientific">Flavivirga algicola</name>
    <dbReference type="NCBI Taxonomy" id="2729136"/>
    <lineage>
        <taxon>Bacteria</taxon>
        <taxon>Pseudomonadati</taxon>
        <taxon>Bacteroidota</taxon>
        <taxon>Flavobacteriia</taxon>
        <taxon>Flavobacteriales</taxon>
        <taxon>Flavobacteriaceae</taxon>
        <taxon>Flavivirga</taxon>
    </lineage>
</organism>
<dbReference type="Proteomes" id="UP000746690">
    <property type="component" value="Unassembled WGS sequence"/>
</dbReference>
<proteinExistence type="predicted"/>
<accession>A0ABX1S1D3</accession>
<evidence type="ECO:0000313" key="2">
    <source>
        <dbReference type="Proteomes" id="UP000746690"/>
    </source>
</evidence>
<dbReference type="RefSeq" id="WP_169675684.1">
    <property type="nucleotide sequence ID" value="NZ_JABBHF010000010.1"/>
</dbReference>
<name>A0ABX1S1D3_9FLAO</name>
<comment type="caution">
    <text evidence="1">The sequence shown here is derived from an EMBL/GenBank/DDBJ whole genome shotgun (WGS) entry which is preliminary data.</text>
</comment>
<gene>
    <name evidence="1" type="ORF">HHX25_16225</name>
</gene>